<accession>A0A834NZV0</accession>
<dbReference type="InterPro" id="IPR036397">
    <property type="entry name" value="RNaseH_sf"/>
</dbReference>
<evidence type="ECO:0000313" key="1">
    <source>
        <dbReference type="EMBL" id="KAF7422128.1"/>
    </source>
</evidence>
<proteinExistence type="predicted"/>
<name>A0A834NZV0_VESPE</name>
<dbReference type="EMBL" id="JACSDY010000008">
    <property type="protein sequence ID" value="KAF7422128.1"/>
    <property type="molecule type" value="Genomic_DNA"/>
</dbReference>
<evidence type="ECO:0000313" key="2">
    <source>
        <dbReference type="Proteomes" id="UP000600918"/>
    </source>
</evidence>
<gene>
    <name evidence="1" type="ORF">H0235_009964</name>
</gene>
<protein>
    <submittedName>
        <fullName evidence="1">Uncharacterized protein</fullName>
    </submittedName>
</protein>
<comment type="caution">
    <text evidence="1">The sequence shown here is derived from an EMBL/GenBank/DDBJ whole genome shotgun (WGS) entry which is preliminary data.</text>
</comment>
<sequence length="199" mass="23532">MIRNVKYNHSPGSTCIKLDFDVFAAVGNPSTDGDSILQFMFRDNFHFESFRLLDKQEMGETLLMENSTIPHHQLQISRDKFVKHYEAMKFNLISSDGIQYVNRSKNERYSRYQVSTVIYDRGHVCLWSSQSPDLNHIDHLWKELCSCIRTQNYSNQYNLFKTLQNEWVKIPQDRVMKFIESMFKKCEAVLLTKGYATKY</sequence>
<dbReference type="GO" id="GO:0003676">
    <property type="term" value="F:nucleic acid binding"/>
    <property type="evidence" value="ECO:0007669"/>
    <property type="project" value="InterPro"/>
</dbReference>
<dbReference type="AlphaFoldDB" id="A0A834NZV0"/>
<keyword evidence="2" id="KW-1185">Reference proteome</keyword>
<dbReference type="Proteomes" id="UP000600918">
    <property type="component" value="Unassembled WGS sequence"/>
</dbReference>
<reference evidence="1" key="1">
    <citation type="journal article" date="2020" name="G3 (Bethesda)">
        <title>High-Quality Assemblies for Three Invasive Social Wasps from the &lt;i&gt;Vespula&lt;/i&gt; Genus.</title>
        <authorList>
            <person name="Harrop T.W.R."/>
            <person name="Guhlin J."/>
            <person name="McLaughlin G.M."/>
            <person name="Permina E."/>
            <person name="Stockwell P."/>
            <person name="Gilligan J."/>
            <person name="Le Lec M.F."/>
            <person name="Gruber M.A.M."/>
            <person name="Quinn O."/>
            <person name="Lovegrove M."/>
            <person name="Duncan E.J."/>
            <person name="Remnant E.J."/>
            <person name="Van Eeckhoven J."/>
            <person name="Graham B."/>
            <person name="Knapp R.A."/>
            <person name="Langford K.W."/>
            <person name="Kronenberg Z."/>
            <person name="Press M.O."/>
            <person name="Eacker S.M."/>
            <person name="Wilson-Rankin E.E."/>
            <person name="Purcell J."/>
            <person name="Lester P.J."/>
            <person name="Dearden P.K."/>
        </authorList>
    </citation>
    <scope>NUCLEOTIDE SEQUENCE</scope>
    <source>
        <strain evidence="1">Volc-1</strain>
    </source>
</reference>
<dbReference type="Gene3D" id="3.30.420.10">
    <property type="entry name" value="Ribonuclease H-like superfamily/Ribonuclease H"/>
    <property type="match status" value="1"/>
</dbReference>
<organism evidence="1 2">
    <name type="scientific">Vespula pensylvanica</name>
    <name type="common">Western yellow jacket</name>
    <name type="synonym">Wasp</name>
    <dbReference type="NCBI Taxonomy" id="30213"/>
    <lineage>
        <taxon>Eukaryota</taxon>
        <taxon>Metazoa</taxon>
        <taxon>Ecdysozoa</taxon>
        <taxon>Arthropoda</taxon>
        <taxon>Hexapoda</taxon>
        <taxon>Insecta</taxon>
        <taxon>Pterygota</taxon>
        <taxon>Neoptera</taxon>
        <taxon>Endopterygota</taxon>
        <taxon>Hymenoptera</taxon>
        <taxon>Apocrita</taxon>
        <taxon>Aculeata</taxon>
        <taxon>Vespoidea</taxon>
        <taxon>Vespidae</taxon>
        <taxon>Vespinae</taxon>
        <taxon>Vespula</taxon>
    </lineage>
</organism>